<dbReference type="EMBL" id="GGEC01070546">
    <property type="protein sequence ID" value="MBX51030.1"/>
    <property type="molecule type" value="Transcribed_RNA"/>
</dbReference>
<accession>A0A2P2P8C9</accession>
<proteinExistence type="predicted"/>
<dbReference type="GO" id="GO:0016740">
    <property type="term" value="F:transferase activity"/>
    <property type="evidence" value="ECO:0007669"/>
    <property type="project" value="UniProtKB-KW"/>
</dbReference>
<organism evidence="1">
    <name type="scientific">Rhizophora mucronata</name>
    <name type="common">Asiatic mangrove</name>
    <dbReference type="NCBI Taxonomy" id="61149"/>
    <lineage>
        <taxon>Eukaryota</taxon>
        <taxon>Viridiplantae</taxon>
        <taxon>Streptophyta</taxon>
        <taxon>Embryophyta</taxon>
        <taxon>Tracheophyta</taxon>
        <taxon>Spermatophyta</taxon>
        <taxon>Magnoliopsida</taxon>
        <taxon>eudicotyledons</taxon>
        <taxon>Gunneridae</taxon>
        <taxon>Pentapetalae</taxon>
        <taxon>rosids</taxon>
        <taxon>fabids</taxon>
        <taxon>Malpighiales</taxon>
        <taxon>Rhizophoraceae</taxon>
        <taxon>Rhizophora</taxon>
    </lineage>
</organism>
<keyword evidence="1" id="KW-0808">Transferase</keyword>
<name>A0A2P2P8C9_RHIMU</name>
<sequence>MQTEMSCNIVELKLEVDLIIITRELFPGDPHGMRCKIAFGGIPRAPFPSI</sequence>
<reference evidence="1" key="1">
    <citation type="submission" date="2018-02" db="EMBL/GenBank/DDBJ databases">
        <title>Rhizophora mucronata_Transcriptome.</title>
        <authorList>
            <person name="Meera S.P."/>
            <person name="Sreeshan A."/>
            <person name="Augustine A."/>
        </authorList>
    </citation>
    <scope>NUCLEOTIDE SEQUENCE</scope>
    <source>
        <tissue evidence="1">Leaf</tissue>
    </source>
</reference>
<evidence type="ECO:0000313" key="1">
    <source>
        <dbReference type="EMBL" id="MBX51030.1"/>
    </source>
</evidence>
<protein>
    <submittedName>
        <fullName evidence="1">Shikimate O-hydroxycinnamoyltransferase-like</fullName>
    </submittedName>
</protein>
<dbReference type="AlphaFoldDB" id="A0A2P2P8C9"/>